<dbReference type="InterPro" id="IPR033469">
    <property type="entry name" value="CYTH-like_dom_sf"/>
</dbReference>
<dbReference type="GO" id="GO:0045494">
    <property type="term" value="P:photoreceptor cell maintenance"/>
    <property type="evidence" value="ECO:0007669"/>
    <property type="project" value="TreeGrafter"/>
</dbReference>
<dbReference type="InterPro" id="IPR053227">
    <property type="entry name" value="TRPL-trafficking_regulator"/>
</dbReference>
<dbReference type="EMBL" id="KQ435745">
    <property type="protein sequence ID" value="KOX76600.1"/>
    <property type="molecule type" value="Genomic_DNA"/>
</dbReference>
<dbReference type="Gene3D" id="2.40.320.10">
    <property type="entry name" value="Hypothetical Protein Pfu-838710-001"/>
    <property type="match status" value="1"/>
</dbReference>
<keyword evidence="4" id="KW-1185">Reference proteome</keyword>
<organism evidence="3 4">
    <name type="scientific">Melipona quadrifasciata</name>
    <dbReference type="NCBI Taxonomy" id="166423"/>
    <lineage>
        <taxon>Eukaryota</taxon>
        <taxon>Metazoa</taxon>
        <taxon>Ecdysozoa</taxon>
        <taxon>Arthropoda</taxon>
        <taxon>Hexapoda</taxon>
        <taxon>Insecta</taxon>
        <taxon>Pterygota</taxon>
        <taxon>Neoptera</taxon>
        <taxon>Endopterygota</taxon>
        <taxon>Hymenoptera</taxon>
        <taxon>Apocrita</taxon>
        <taxon>Aculeata</taxon>
        <taxon>Apoidea</taxon>
        <taxon>Anthophila</taxon>
        <taxon>Apidae</taxon>
        <taxon>Melipona</taxon>
    </lineage>
</organism>
<dbReference type="STRING" id="166423.A0A0M9A3P6"/>
<evidence type="ECO:0000256" key="1">
    <source>
        <dbReference type="SAM" id="MobiDB-lite"/>
    </source>
</evidence>
<reference evidence="3 4" key="1">
    <citation type="submission" date="2015-07" db="EMBL/GenBank/DDBJ databases">
        <title>The genome of Melipona quadrifasciata.</title>
        <authorList>
            <person name="Pan H."/>
            <person name="Kapheim K."/>
        </authorList>
    </citation>
    <scope>NUCLEOTIDE SEQUENCE [LARGE SCALE GENOMIC DNA]</scope>
    <source>
        <strain evidence="3">0111107301</strain>
        <tissue evidence="3">Whole body</tissue>
    </source>
</reference>
<evidence type="ECO:0000313" key="3">
    <source>
        <dbReference type="EMBL" id="KOX76600.1"/>
    </source>
</evidence>
<dbReference type="AlphaFoldDB" id="A0A0M9A3P6"/>
<evidence type="ECO:0000259" key="2">
    <source>
        <dbReference type="Pfam" id="PF13521"/>
    </source>
</evidence>
<dbReference type="PANTHER" id="PTHR34932">
    <property type="entry name" value="TRPL TRANSLOCATION DEFECT PROTEIN 14"/>
    <property type="match status" value="1"/>
</dbReference>
<evidence type="ECO:0000313" key="4">
    <source>
        <dbReference type="Proteomes" id="UP000053105"/>
    </source>
</evidence>
<dbReference type="GO" id="GO:0005525">
    <property type="term" value="F:GTP binding"/>
    <property type="evidence" value="ECO:0007669"/>
    <property type="project" value="TreeGrafter"/>
</dbReference>
<dbReference type="SUPFAM" id="SSF55154">
    <property type="entry name" value="CYTH-like phosphatases"/>
    <property type="match status" value="1"/>
</dbReference>
<dbReference type="GO" id="GO:0035091">
    <property type="term" value="F:phosphatidylinositol binding"/>
    <property type="evidence" value="ECO:0007669"/>
    <property type="project" value="TreeGrafter"/>
</dbReference>
<dbReference type="Proteomes" id="UP000053105">
    <property type="component" value="Unassembled WGS sequence"/>
</dbReference>
<dbReference type="PANTHER" id="PTHR34932:SF1">
    <property type="entry name" value="TRPL TRANSLOCATION DEFECT PROTEIN 14"/>
    <property type="match status" value="1"/>
</dbReference>
<dbReference type="OrthoDB" id="6375174at2759"/>
<proteinExistence type="predicted"/>
<dbReference type="Pfam" id="PF13521">
    <property type="entry name" value="AAA_28"/>
    <property type="match status" value="1"/>
</dbReference>
<feature type="domain" description="NadR/Ttd14 AAA" evidence="2">
    <location>
        <begin position="120"/>
        <end position="242"/>
    </location>
</feature>
<dbReference type="InterPro" id="IPR038727">
    <property type="entry name" value="NadR/Ttd14_AAA_dom"/>
</dbReference>
<gene>
    <name evidence="3" type="ORF">WN51_11233</name>
</gene>
<name>A0A0M9A3P6_9HYME</name>
<accession>A0A0M9A3P6</accession>
<protein>
    <recommendedName>
        <fullName evidence="2">NadR/Ttd14 AAA domain-containing protein</fullName>
    </recommendedName>
</protein>
<dbReference type="GO" id="GO:0070300">
    <property type="term" value="F:phosphatidic acid binding"/>
    <property type="evidence" value="ECO:0007669"/>
    <property type="project" value="TreeGrafter"/>
</dbReference>
<sequence length="547" mass="62529">MGWKVFRVPETATVLLSGGIKFSDLNAEEERLLSLFLTKTLPTGVRQFRIQCLFIETTCPSTFEQSLFVFADDHAKGSGSRPSITKSTQRRYRNRSDRGEARWPEILEVDSGEGFKFQENLLRTMIQIENTFFQLGESCSRNCLIICDRGAMDASAFISKDKWELMMASNGWNNVELRDNRYNQIIHMVSAANGAEDFYSTEEHACRSEGVELARELDYKAAAAWVGHPYFDVIDNSQDFESKICRMIECVCQKLGIDTGDRLRASSRKVKFLVKRPLPADSEFPPFQDFDVVHNYLQSNNPKMQARLRKRGQKGHWSYIHTIRRPKMCGQVIEVKTQLTHRDYLNMLAQRDDSHFTIFKRRRCFLINNQYFQLDIYREPAHPRCRGLMLLETYTALSGNELKNILPQFLIIEKEVTGNPDYSMFNLSLREEWNNTNKYCHNLHDDLSFDQFLLNCTDYALAGLTESGSTEAKSTYTPEAKDASVKKIVNGIDCYRVNGIDGGINGVDKVINGVQNGVHGVANGNVKFVEQNSIKSNSQERGSPTKH</sequence>
<feature type="region of interest" description="Disordered" evidence="1">
    <location>
        <begin position="74"/>
        <end position="97"/>
    </location>
</feature>
<dbReference type="FunFam" id="2.40.320.10:FF:000003">
    <property type="entry name" value="Uncharacterized protein, isoform C"/>
    <property type="match status" value="1"/>
</dbReference>